<gene>
    <name evidence="1" type="ordered locus">Kcr_1003</name>
</gene>
<dbReference type="EMBL" id="CP000968">
    <property type="protein sequence ID" value="ACB07749.1"/>
    <property type="molecule type" value="Genomic_DNA"/>
</dbReference>
<evidence type="ECO:0000313" key="1">
    <source>
        <dbReference type="EMBL" id="ACB07749.1"/>
    </source>
</evidence>
<dbReference type="AlphaFoldDB" id="B1L5M0"/>
<dbReference type="InParanoid" id="B1L5M0"/>
<organism evidence="1 2">
    <name type="scientific">Korarchaeum cryptofilum (strain OPF8)</name>
    <dbReference type="NCBI Taxonomy" id="374847"/>
    <lineage>
        <taxon>Archaea</taxon>
        <taxon>Thermoproteota</taxon>
        <taxon>Candidatus Korarchaeia</taxon>
        <taxon>Candidatus Korarchaeales</taxon>
        <taxon>Candidatus Korarchaeaceae</taxon>
        <taxon>Candidatus Korarchaeum</taxon>
    </lineage>
</organism>
<dbReference type="KEGG" id="kcr:Kcr_1003"/>
<protein>
    <submittedName>
        <fullName evidence="1">Uncharacterized protein</fullName>
    </submittedName>
</protein>
<dbReference type="Proteomes" id="UP000001686">
    <property type="component" value="Chromosome"/>
</dbReference>
<evidence type="ECO:0000313" key="2">
    <source>
        <dbReference type="Proteomes" id="UP000001686"/>
    </source>
</evidence>
<dbReference type="EnsemblBacteria" id="ACB07749">
    <property type="protein sequence ID" value="ACB07749"/>
    <property type="gene ID" value="Kcr_1003"/>
</dbReference>
<dbReference type="STRING" id="374847.Kcr_1003"/>
<reference evidence="1 2" key="1">
    <citation type="journal article" date="2008" name="Proc. Natl. Acad. Sci. U.S.A.">
        <title>A korarchaeal genome reveals new insights into the evolution of the Archaea.</title>
        <authorList>
            <person name="Elkins J.G."/>
            <person name="Podar M."/>
            <person name="Graham D.E."/>
            <person name="Makarova K.S."/>
            <person name="Wolf Y."/>
            <person name="Randau L."/>
            <person name="Hedlund B.P."/>
            <person name="Brochier-Armanet C."/>
            <person name="Kunin V."/>
            <person name="Anderson I."/>
            <person name="Lapidus A."/>
            <person name="Goltsman E."/>
            <person name="Barry K."/>
            <person name="Koonin E.V."/>
            <person name="Hugenholtz P."/>
            <person name="Kyrpides N."/>
            <person name="Wanner G."/>
            <person name="Richardson P."/>
            <person name="Keller M."/>
            <person name="Stetter K.O."/>
        </authorList>
    </citation>
    <scope>NUCLEOTIDE SEQUENCE [LARGE SCALE GENOMIC DNA]</scope>
    <source>
        <strain evidence="2">OPF8</strain>
    </source>
</reference>
<sequence>MIDRVLQLNSKLRYLSRQAIFGSPDDEIMEELRDLFREIYDEIGRPDRVKMIEESLEVDRRMGLKYALSNLSEDIAEFLYKRINRS</sequence>
<accession>B1L5M0</accession>
<name>B1L5M0_KORCO</name>
<keyword evidence="2" id="KW-1185">Reference proteome</keyword>
<dbReference type="HOGENOM" id="CLU_2490409_0_0_2"/>
<proteinExistence type="predicted"/>